<dbReference type="EMBL" id="ML006715">
    <property type="protein sequence ID" value="RKP16295.1"/>
    <property type="molecule type" value="Genomic_DNA"/>
</dbReference>
<protein>
    <submittedName>
        <fullName evidence="1">Uncharacterized protein</fullName>
    </submittedName>
</protein>
<organism evidence="1 2">
    <name type="scientific">Rozella allomycis (strain CSF55)</name>
    <dbReference type="NCBI Taxonomy" id="988480"/>
    <lineage>
        <taxon>Eukaryota</taxon>
        <taxon>Fungi</taxon>
        <taxon>Fungi incertae sedis</taxon>
        <taxon>Cryptomycota</taxon>
        <taxon>Cryptomycota incertae sedis</taxon>
        <taxon>Rozella</taxon>
    </lineage>
</organism>
<feature type="non-terminal residue" evidence="1">
    <location>
        <position position="96"/>
    </location>
</feature>
<name>A0A4P9YB78_ROZAC</name>
<dbReference type="Proteomes" id="UP000281549">
    <property type="component" value="Unassembled WGS sequence"/>
</dbReference>
<gene>
    <name evidence="1" type="ORF">ROZALSC1DRAFT_31710</name>
</gene>
<reference evidence="2" key="1">
    <citation type="journal article" date="2018" name="Nat. Microbiol.">
        <title>Leveraging single-cell genomics to expand the fungal tree of life.</title>
        <authorList>
            <person name="Ahrendt S.R."/>
            <person name="Quandt C.A."/>
            <person name="Ciobanu D."/>
            <person name="Clum A."/>
            <person name="Salamov A."/>
            <person name="Andreopoulos B."/>
            <person name="Cheng J.F."/>
            <person name="Woyke T."/>
            <person name="Pelin A."/>
            <person name="Henrissat B."/>
            <person name="Reynolds N.K."/>
            <person name="Benny G.L."/>
            <person name="Smith M.E."/>
            <person name="James T.Y."/>
            <person name="Grigoriev I.V."/>
        </authorList>
    </citation>
    <scope>NUCLEOTIDE SEQUENCE [LARGE SCALE GENOMIC DNA]</scope>
    <source>
        <strain evidence="2">CSF55</strain>
    </source>
</reference>
<dbReference type="AlphaFoldDB" id="A0A4P9YB78"/>
<evidence type="ECO:0000313" key="1">
    <source>
        <dbReference type="EMBL" id="RKP16295.1"/>
    </source>
</evidence>
<accession>A0A4P9YB78</accession>
<sequence length="96" mass="11297">MMTCFVVNKKQEYQLKPYDTIWKQRAVNDLRHGLSQDMEEQIRMTAFRIKSAKIKIDAKLGQVALEYYKDDLKDAKSNLHKQMVSYNSSRALPDQI</sequence>
<evidence type="ECO:0000313" key="2">
    <source>
        <dbReference type="Proteomes" id="UP000281549"/>
    </source>
</evidence>
<proteinExistence type="predicted"/>